<gene>
    <name evidence="1" type="ORF">EAH73_21775</name>
</gene>
<comment type="caution">
    <text evidence="1">The sequence shown here is derived from an EMBL/GenBank/DDBJ whole genome shotgun (WGS) entry which is preliminary data.</text>
</comment>
<dbReference type="EMBL" id="RCYZ01000014">
    <property type="protein sequence ID" value="TPG58951.1"/>
    <property type="molecule type" value="Genomic_DNA"/>
</dbReference>
<organism evidence="1 2">
    <name type="scientific">Hymenobacter nivis</name>
    <dbReference type="NCBI Taxonomy" id="1850093"/>
    <lineage>
        <taxon>Bacteria</taxon>
        <taxon>Pseudomonadati</taxon>
        <taxon>Bacteroidota</taxon>
        <taxon>Cytophagia</taxon>
        <taxon>Cytophagales</taxon>
        <taxon>Hymenobacteraceae</taxon>
        <taxon>Hymenobacter</taxon>
    </lineage>
</organism>
<reference evidence="1 2" key="1">
    <citation type="journal article" date="2019" name="Environ. Microbiol.">
        <title>Species interactions and distinct microbial communities in high Arctic permafrost affected cryosols are associated with the CH4 and CO2 gas fluxes.</title>
        <authorList>
            <person name="Altshuler I."/>
            <person name="Hamel J."/>
            <person name="Turney S."/>
            <person name="Magnuson E."/>
            <person name="Levesque R."/>
            <person name="Greer C."/>
            <person name="Whyte L.G."/>
        </authorList>
    </citation>
    <scope>NUCLEOTIDE SEQUENCE [LARGE SCALE GENOMIC DNA]</scope>
    <source>
        <strain evidence="1 2">S9.2P</strain>
    </source>
</reference>
<proteinExistence type="predicted"/>
<name>A0A502GB63_9BACT</name>
<dbReference type="AlphaFoldDB" id="A0A502GB63"/>
<protein>
    <submittedName>
        <fullName evidence="1">Uncharacterized protein</fullName>
    </submittedName>
</protein>
<evidence type="ECO:0000313" key="2">
    <source>
        <dbReference type="Proteomes" id="UP000317646"/>
    </source>
</evidence>
<accession>A0A502GB63</accession>
<evidence type="ECO:0000313" key="1">
    <source>
        <dbReference type="EMBL" id="TPG58951.1"/>
    </source>
</evidence>
<sequence length="180" mass="19784">MESTHLFPLIVPSSYLREKTWDLPHHPLPNKNFILTWVCFGTGAAMTYLTRAEHQALEATQPGWQRVAVENLRHSLVEGERFFTHAKLSDDARRVIFLAFMHQDGIGSSRVLLANELRQAFPAGYALALPDRSCGLVIPRDATAAELVGVRALVETMHAGATTPLSSALLSPTDFALPAP</sequence>
<dbReference type="Proteomes" id="UP000317646">
    <property type="component" value="Unassembled WGS sequence"/>
</dbReference>
<keyword evidence="2" id="KW-1185">Reference proteome</keyword>